<dbReference type="InterPro" id="IPR006297">
    <property type="entry name" value="EF-4"/>
</dbReference>
<dbReference type="PRINTS" id="PR00315">
    <property type="entry name" value="ELONGATNFCT"/>
</dbReference>
<dbReference type="GO" id="GO:0043022">
    <property type="term" value="F:ribosome binding"/>
    <property type="evidence" value="ECO:0007669"/>
    <property type="project" value="UniProtKB-UniRule"/>
</dbReference>
<dbReference type="Gene3D" id="3.30.70.240">
    <property type="match status" value="1"/>
</dbReference>
<dbReference type="Proteomes" id="UP000177362">
    <property type="component" value="Unassembled WGS sequence"/>
</dbReference>
<dbReference type="InterPro" id="IPR035647">
    <property type="entry name" value="EFG_III/V"/>
</dbReference>
<dbReference type="InterPro" id="IPR000795">
    <property type="entry name" value="T_Tr_GTP-bd_dom"/>
</dbReference>
<comment type="caution">
    <text evidence="10">The sequence shown here is derived from an EMBL/GenBank/DDBJ whole genome shotgun (WGS) entry which is preliminary data.</text>
</comment>
<dbReference type="InterPro" id="IPR031157">
    <property type="entry name" value="G_TR_CS"/>
</dbReference>
<dbReference type="GO" id="GO:0003924">
    <property type="term" value="F:GTPase activity"/>
    <property type="evidence" value="ECO:0007669"/>
    <property type="project" value="UniProtKB-UniRule"/>
</dbReference>
<dbReference type="SMART" id="SM00838">
    <property type="entry name" value="EFG_C"/>
    <property type="match status" value="1"/>
</dbReference>
<keyword evidence="6 8" id="KW-0342">GTP-binding</keyword>
<comment type="catalytic activity">
    <reaction evidence="8">
        <text>GTP + H2O = GDP + phosphate + H(+)</text>
        <dbReference type="Rhea" id="RHEA:19669"/>
        <dbReference type="ChEBI" id="CHEBI:15377"/>
        <dbReference type="ChEBI" id="CHEBI:15378"/>
        <dbReference type="ChEBI" id="CHEBI:37565"/>
        <dbReference type="ChEBI" id="CHEBI:43474"/>
        <dbReference type="ChEBI" id="CHEBI:58189"/>
        <dbReference type="EC" id="3.6.5.n1"/>
    </reaction>
</comment>
<feature type="binding site" evidence="8">
    <location>
        <begin position="13"/>
        <end position="18"/>
    </location>
    <ligand>
        <name>GTP</name>
        <dbReference type="ChEBI" id="CHEBI:37565"/>
    </ligand>
</feature>
<dbReference type="STRING" id="1802271.A3C11_00770"/>
<dbReference type="InterPro" id="IPR013842">
    <property type="entry name" value="LepA_CTD"/>
</dbReference>
<dbReference type="PROSITE" id="PS51722">
    <property type="entry name" value="G_TR_2"/>
    <property type="match status" value="1"/>
</dbReference>
<evidence type="ECO:0000259" key="9">
    <source>
        <dbReference type="PROSITE" id="PS51722"/>
    </source>
</evidence>
<evidence type="ECO:0000256" key="1">
    <source>
        <dbReference type="ARBA" id="ARBA00005454"/>
    </source>
</evidence>
<dbReference type="PROSITE" id="PS00301">
    <property type="entry name" value="G_TR_1"/>
    <property type="match status" value="1"/>
</dbReference>
<dbReference type="FunFam" id="3.30.70.240:FF:000007">
    <property type="entry name" value="Translation factor GUF1, mitochondrial"/>
    <property type="match status" value="1"/>
</dbReference>
<dbReference type="CDD" id="cd03699">
    <property type="entry name" value="EF4_II"/>
    <property type="match status" value="1"/>
</dbReference>
<dbReference type="InterPro" id="IPR035654">
    <property type="entry name" value="LepA_IV"/>
</dbReference>
<dbReference type="InterPro" id="IPR000640">
    <property type="entry name" value="EFG_V-like"/>
</dbReference>
<dbReference type="Gene3D" id="3.40.50.300">
    <property type="entry name" value="P-loop containing nucleotide triphosphate hydrolases"/>
    <property type="match status" value="1"/>
</dbReference>
<organism evidence="10 11">
    <name type="scientific">Candidatus Sungbacteria bacterium RIFCSPHIGHO2_02_FULL_49_12</name>
    <dbReference type="NCBI Taxonomy" id="1802271"/>
    <lineage>
        <taxon>Bacteria</taxon>
        <taxon>Candidatus Sungiibacteriota</taxon>
    </lineage>
</organism>
<comment type="subcellular location">
    <subcellularLocation>
        <location evidence="8">Cell membrane</location>
        <topology evidence="8">Peripheral membrane protein</topology>
        <orientation evidence="8">Cytoplasmic side</orientation>
    </subcellularLocation>
</comment>
<sequence>MHIRNFVIIAHIDHGKSTLADRLLELTHTIEDRKMRAQFLDTMDLERERGITIKMQPVRMRTEIGREEFIFNLIDTPGHVDFTYEVSRALAAVEGAILLVDATQGIQAQTIANLHLAQKEGLTIIPAVNKVDIPSADRALAVSELATLLAVPQEEILMVSGKTGEGVQELLRRVVEKTPPPEAPPDDKLRALIFDSQFDAYKGVIAYVRIVSGAIKKGEKIHMLRTKKSSEVLEVGCFAPERKETAELAAGEIGYIATGLKEAGIRVGDTIIFERDREAGILPLQGYDEPKPVVFASVFPLDADDFPTLKDALDKLKLNDAALSYEVEASEALGRGFRVGFLGMLHLEIISERIQREFDLEIIVSTPSVSYQVILRSGNKEMVYSAADIPDEAVLSSIAEPWVRLEVIAPADYLGRILKLFESTRGRFVETNYLSAVRLLVVYRMPLKEVIIDFYDQLKSATSGYASMGYEFLGYEAGELERLDILIAGKRERAFSVVVHKSEAFTEGKRVVAKLKQLLPSQVFAVPLQAAIGGKIIARETLSAMSKNVTGYLYGGDRTRKMKLWKKQKKGKKRLAEEGMGKVEIPPDVFLKMLRRS</sequence>
<accession>A0A1G2KLH9</accession>
<feature type="binding site" evidence="8">
    <location>
        <begin position="129"/>
        <end position="132"/>
    </location>
    <ligand>
        <name>GTP</name>
        <dbReference type="ChEBI" id="CHEBI:37565"/>
    </ligand>
</feature>
<dbReference type="Pfam" id="PF03144">
    <property type="entry name" value="GTP_EFTU_D2"/>
    <property type="match status" value="1"/>
</dbReference>
<dbReference type="FunFam" id="3.30.70.870:FF:000004">
    <property type="entry name" value="Translation factor GUF1, mitochondrial"/>
    <property type="match status" value="1"/>
</dbReference>
<dbReference type="GO" id="GO:0003746">
    <property type="term" value="F:translation elongation factor activity"/>
    <property type="evidence" value="ECO:0007669"/>
    <property type="project" value="UniProtKB-UniRule"/>
</dbReference>
<dbReference type="InterPro" id="IPR027417">
    <property type="entry name" value="P-loop_NTPase"/>
</dbReference>
<reference evidence="10 11" key="1">
    <citation type="journal article" date="2016" name="Nat. Commun.">
        <title>Thousands of microbial genomes shed light on interconnected biogeochemical processes in an aquifer system.</title>
        <authorList>
            <person name="Anantharaman K."/>
            <person name="Brown C.T."/>
            <person name="Hug L.A."/>
            <person name="Sharon I."/>
            <person name="Castelle C.J."/>
            <person name="Probst A.J."/>
            <person name="Thomas B.C."/>
            <person name="Singh A."/>
            <person name="Wilkins M.J."/>
            <person name="Karaoz U."/>
            <person name="Brodie E.L."/>
            <person name="Williams K.H."/>
            <person name="Hubbard S.S."/>
            <person name="Banfield J.F."/>
        </authorList>
    </citation>
    <scope>NUCLEOTIDE SEQUENCE [LARGE SCALE GENOMIC DNA]</scope>
</reference>
<keyword evidence="10" id="KW-0251">Elongation factor</keyword>
<dbReference type="Gene3D" id="2.40.30.10">
    <property type="entry name" value="Translation factors"/>
    <property type="match status" value="1"/>
</dbReference>
<keyword evidence="2 8" id="KW-1003">Cell membrane</keyword>
<keyword evidence="4 8" id="KW-0378">Hydrolase</keyword>
<dbReference type="Pfam" id="PF00009">
    <property type="entry name" value="GTP_EFTU"/>
    <property type="match status" value="1"/>
</dbReference>
<keyword evidence="5 8" id="KW-0648">Protein biosynthesis</keyword>
<dbReference type="NCBIfam" id="TIGR00231">
    <property type="entry name" value="small_GTP"/>
    <property type="match status" value="1"/>
</dbReference>
<dbReference type="Pfam" id="PF00679">
    <property type="entry name" value="EFG_C"/>
    <property type="match status" value="1"/>
</dbReference>
<dbReference type="EC" id="3.6.5.n1" evidence="8"/>
<dbReference type="PANTHER" id="PTHR43512">
    <property type="entry name" value="TRANSLATION FACTOR GUF1-RELATED"/>
    <property type="match status" value="1"/>
</dbReference>
<evidence type="ECO:0000256" key="2">
    <source>
        <dbReference type="ARBA" id="ARBA00022475"/>
    </source>
</evidence>
<dbReference type="CDD" id="cd03709">
    <property type="entry name" value="lepA_C"/>
    <property type="match status" value="1"/>
</dbReference>
<dbReference type="GO" id="GO:0045727">
    <property type="term" value="P:positive regulation of translation"/>
    <property type="evidence" value="ECO:0007669"/>
    <property type="project" value="UniProtKB-UniRule"/>
</dbReference>
<evidence type="ECO:0000256" key="8">
    <source>
        <dbReference type="HAMAP-Rule" id="MF_00071"/>
    </source>
</evidence>
<protein>
    <recommendedName>
        <fullName evidence="8">Elongation factor 4</fullName>
        <shortName evidence="8">EF-4</shortName>
        <ecNumber evidence="8">3.6.5.n1</ecNumber>
    </recommendedName>
    <alternativeName>
        <fullName evidence="8">Ribosomal back-translocase LepA</fullName>
    </alternativeName>
</protein>
<evidence type="ECO:0000256" key="4">
    <source>
        <dbReference type="ARBA" id="ARBA00022801"/>
    </source>
</evidence>
<dbReference type="CDD" id="cd01890">
    <property type="entry name" value="LepA"/>
    <property type="match status" value="1"/>
</dbReference>
<keyword evidence="7 8" id="KW-0472">Membrane</keyword>
<comment type="function">
    <text evidence="8">Required for accurate and efficient protein synthesis under certain stress conditions. May act as a fidelity factor of the translation reaction, by catalyzing a one-codon backward translocation of tRNAs on improperly translocated ribosomes. Back-translocation proceeds from a post-translocation (POST) complex to a pre-translocation (PRE) complex, thus giving elongation factor G a second chance to translocate the tRNAs correctly. Binds to ribosomes in a GTP-dependent manner.</text>
</comment>
<evidence type="ECO:0000313" key="11">
    <source>
        <dbReference type="Proteomes" id="UP000177362"/>
    </source>
</evidence>
<dbReference type="InterPro" id="IPR041095">
    <property type="entry name" value="EFG_II"/>
</dbReference>
<keyword evidence="3 8" id="KW-0547">Nucleotide-binding</keyword>
<feature type="domain" description="Tr-type G" evidence="9">
    <location>
        <begin position="1"/>
        <end position="182"/>
    </location>
</feature>
<dbReference type="InterPro" id="IPR005225">
    <property type="entry name" value="Small_GTP-bd"/>
</dbReference>
<gene>
    <name evidence="8" type="primary">lepA</name>
    <name evidence="10" type="ORF">A3C11_00770</name>
</gene>
<dbReference type="FunFam" id="2.40.30.10:FF:000015">
    <property type="entry name" value="Translation factor GUF1, mitochondrial"/>
    <property type="match status" value="1"/>
</dbReference>
<proteinExistence type="inferred from homology"/>
<dbReference type="NCBIfam" id="TIGR01393">
    <property type="entry name" value="lepA"/>
    <property type="match status" value="1"/>
</dbReference>
<evidence type="ECO:0000313" key="10">
    <source>
        <dbReference type="EMBL" id="OHA00290.1"/>
    </source>
</evidence>
<dbReference type="EMBL" id="MHQJ01000052">
    <property type="protein sequence ID" value="OHA00290.1"/>
    <property type="molecule type" value="Genomic_DNA"/>
</dbReference>
<dbReference type="InterPro" id="IPR004161">
    <property type="entry name" value="EFTu-like_2"/>
</dbReference>
<evidence type="ECO:0000256" key="5">
    <source>
        <dbReference type="ARBA" id="ARBA00022917"/>
    </source>
</evidence>
<dbReference type="GO" id="GO:0005886">
    <property type="term" value="C:plasma membrane"/>
    <property type="evidence" value="ECO:0007669"/>
    <property type="project" value="UniProtKB-SubCell"/>
</dbReference>
<dbReference type="SUPFAM" id="SSF52540">
    <property type="entry name" value="P-loop containing nucleoside triphosphate hydrolases"/>
    <property type="match status" value="1"/>
</dbReference>
<comment type="similarity">
    <text evidence="1 8">Belongs to the TRAFAC class translation factor GTPase superfamily. Classic translation factor GTPase family. LepA subfamily.</text>
</comment>
<dbReference type="PANTHER" id="PTHR43512:SF4">
    <property type="entry name" value="TRANSLATION FACTOR GUF1 HOMOLOG, CHLOROPLASTIC"/>
    <property type="match status" value="1"/>
</dbReference>
<dbReference type="FunFam" id="3.40.50.300:FF:000078">
    <property type="entry name" value="Elongation factor 4"/>
    <property type="match status" value="1"/>
</dbReference>
<dbReference type="AlphaFoldDB" id="A0A1G2KLH9"/>
<evidence type="ECO:0000256" key="6">
    <source>
        <dbReference type="ARBA" id="ARBA00023134"/>
    </source>
</evidence>
<dbReference type="Pfam" id="PF06421">
    <property type="entry name" value="LepA_C"/>
    <property type="match status" value="1"/>
</dbReference>
<dbReference type="SUPFAM" id="SSF54980">
    <property type="entry name" value="EF-G C-terminal domain-like"/>
    <property type="match status" value="2"/>
</dbReference>
<name>A0A1G2KLH9_9BACT</name>
<dbReference type="GO" id="GO:0005525">
    <property type="term" value="F:GTP binding"/>
    <property type="evidence" value="ECO:0007669"/>
    <property type="project" value="UniProtKB-UniRule"/>
</dbReference>
<evidence type="ECO:0000256" key="3">
    <source>
        <dbReference type="ARBA" id="ARBA00022741"/>
    </source>
</evidence>
<dbReference type="HAMAP" id="MF_00071">
    <property type="entry name" value="LepA"/>
    <property type="match status" value="1"/>
</dbReference>
<dbReference type="Pfam" id="PF14492">
    <property type="entry name" value="EFG_III"/>
    <property type="match status" value="1"/>
</dbReference>
<dbReference type="Gene3D" id="3.30.70.2570">
    <property type="entry name" value="Elongation factor 4, C-terminal domain"/>
    <property type="match status" value="1"/>
</dbReference>
<evidence type="ECO:0000256" key="7">
    <source>
        <dbReference type="ARBA" id="ARBA00023136"/>
    </source>
</evidence>
<dbReference type="Gene3D" id="3.30.70.870">
    <property type="entry name" value="Elongation Factor G (Translational Gtpase), domain 3"/>
    <property type="match status" value="1"/>
</dbReference>
<dbReference type="InterPro" id="IPR038363">
    <property type="entry name" value="LepA_C_sf"/>
</dbReference>